<proteinExistence type="predicted"/>
<feature type="signal peptide" evidence="2">
    <location>
        <begin position="1"/>
        <end position="18"/>
    </location>
</feature>
<dbReference type="Proteomes" id="UP001230220">
    <property type="component" value="Unassembled WGS sequence"/>
</dbReference>
<organism evidence="4 5">
    <name type="scientific">Breznakia pachnodae</name>
    <dbReference type="NCBI Taxonomy" id="265178"/>
    <lineage>
        <taxon>Bacteria</taxon>
        <taxon>Bacillati</taxon>
        <taxon>Bacillota</taxon>
        <taxon>Erysipelotrichia</taxon>
        <taxon>Erysipelotrichales</taxon>
        <taxon>Erysipelotrichaceae</taxon>
        <taxon>Breznakia</taxon>
    </lineage>
</organism>
<reference evidence="4 5" key="1">
    <citation type="submission" date="2023-07" db="EMBL/GenBank/DDBJ databases">
        <title>Genomic Encyclopedia of Type Strains, Phase IV (KMG-IV): sequencing the most valuable type-strain genomes for metagenomic binning, comparative biology and taxonomic classification.</title>
        <authorList>
            <person name="Goeker M."/>
        </authorList>
    </citation>
    <scope>NUCLEOTIDE SEQUENCE [LARGE SCALE GENOMIC DNA]</scope>
    <source>
        <strain evidence="4 5">DSM 16784</strain>
    </source>
</reference>
<gene>
    <name evidence="4" type="ORF">J2S15_000241</name>
</gene>
<dbReference type="RefSeq" id="WP_307404681.1">
    <property type="nucleotide sequence ID" value="NZ_JAUSUR010000001.1"/>
</dbReference>
<dbReference type="EMBL" id="JAUSUR010000001">
    <property type="protein sequence ID" value="MDQ0359510.1"/>
    <property type="molecule type" value="Genomic_DNA"/>
</dbReference>
<sequence>MKKWLSLLLAVMFVFTTAACTVDDEGGTSEEEVKEEEKKTEFAVGETAEVDGIKITVNSTRVDEGIFGPEEDGSIYFVMDIKLENTTDESFSSSSMLDFTLKDGDGREQDLTFSANTNGTMDTDVDPGESAVGEIAFKVAPEGTLVLTYTADSFGGDKVKFVVR</sequence>
<evidence type="ECO:0000256" key="2">
    <source>
        <dbReference type="SAM" id="SignalP"/>
    </source>
</evidence>
<evidence type="ECO:0000259" key="3">
    <source>
        <dbReference type="Pfam" id="PF11611"/>
    </source>
</evidence>
<accession>A0ABU0DYY3</accession>
<comment type="caution">
    <text evidence="4">The sequence shown here is derived from an EMBL/GenBank/DDBJ whole genome shotgun (WGS) entry which is preliminary data.</text>
</comment>
<keyword evidence="1 2" id="KW-0732">Signal</keyword>
<dbReference type="InterPro" id="IPR029050">
    <property type="entry name" value="Immunoprotect_excell_Ig-like"/>
</dbReference>
<dbReference type="PROSITE" id="PS51257">
    <property type="entry name" value="PROKAR_LIPOPROTEIN"/>
    <property type="match status" value="1"/>
</dbReference>
<dbReference type="Gene3D" id="2.60.40.1240">
    <property type="match status" value="1"/>
</dbReference>
<evidence type="ECO:0000313" key="4">
    <source>
        <dbReference type="EMBL" id="MDQ0359510.1"/>
    </source>
</evidence>
<evidence type="ECO:0000313" key="5">
    <source>
        <dbReference type="Proteomes" id="UP001230220"/>
    </source>
</evidence>
<keyword evidence="5" id="KW-1185">Reference proteome</keyword>
<dbReference type="InterPro" id="IPR029051">
    <property type="entry name" value="DUF4352"/>
</dbReference>
<dbReference type="Pfam" id="PF11611">
    <property type="entry name" value="DUF4352"/>
    <property type="match status" value="1"/>
</dbReference>
<protein>
    <recommendedName>
        <fullName evidence="3">DUF4352 domain-containing protein</fullName>
    </recommendedName>
</protein>
<name>A0ABU0DYY3_9FIRM</name>
<feature type="chain" id="PRO_5046393053" description="DUF4352 domain-containing protein" evidence="2">
    <location>
        <begin position="19"/>
        <end position="164"/>
    </location>
</feature>
<feature type="domain" description="DUF4352" evidence="3">
    <location>
        <begin position="43"/>
        <end position="158"/>
    </location>
</feature>
<evidence type="ECO:0000256" key="1">
    <source>
        <dbReference type="ARBA" id="ARBA00022729"/>
    </source>
</evidence>